<dbReference type="InterPro" id="IPR051582">
    <property type="entry name" value="LRR_extensin-like_regulator"/>
</dbReference>
<keyword evidence="5" id="KW-0433">Leucine-rich repeat</keyword>
<organism evidence="16 17">
    <name type="scientific">Lupinus angustifolius</name>
    <name type="common">Narrow-leaved blue lupine</name>
    <dbReference type="NCBI Taxonomy" id="3871"/>
    <lineage>
        <taxon>Eukaryota</taxon>
        <taxon>Viridiplantae</taxon>
        <taxon>Streptophyta</taxon>
        <taxon>Embryophyta</taxon>
        <taxon>Tracheophyta</taxon>
        <taxon>Spermatophyta</taxon>
        <taxon>Magnoliopsida</taxon>
        <taxon>eudicotyledons</taxon>
        <taxon>Gunneridae</taxon>
        <taxon>Pentapetalae</taxon>
        <taxon>rosids</taxon>
        <taxon>fabids</taxon>
        <taxon>Fabales</taxon>
        <taxon>Fabaceae</taxon>
        <taxon>Papilionoideae</taxon>
        <taxon>50 kb inversion clade</taxon>
        <taxon>genistoids sensu lato</taxon>
        <taxon>core genistoids</taxon>
        <taxon>Genisteae</taxon>
        <taxon>Lupinus</taxon>
    </lineage>
</organism>
<keyword evidence="8" id="KW-0472">Membrane</keyword>
<evidence type="ECO:0000256" key="10">
    <source>
        <dbReference type="ARBA" id="ARBA00023278"/>
    </source>
</evidence>
<reference evidence="16 17" key="1">
    <citation type="journal article" date="2017" name="Plant Biotechnol. J.">
        <title>A comprehensive draft genome sequence for lupin (Lupinus angustifolius), an emerging health food: insights into plant-microbe interactions and legume evolution.</title>
        <authorList>
            <person name="Hane J.K."/>
            <person name="Ming Y."/>
            <person name="Kamphuis L.G."/>
            <person name="Nelson M.N."/>
            <person name="Garg G."/>
            <person name="Atkins C.A."/>
            <person name="Bayer P.E."/>
            <person name="Bravo A."/>
            <person name="Bringans S."/>
            <person name="Cannon S."/>
            <person name="Edwards D."/>
            <person name="Foley R."/>
            <person name="Gao L.L."/>
            <person name="Harrison M.J."/>
            <person name="Huang W."/>
            <person name="Hurgobin B."/>
            <person name="Li S."/>
            <person name="Liu C.W."/>
            <person name="McGrath A."/>
            <person name="Morahan G."/>
            <person name="Murray J."/>
            <person name="Weller J."/>
            <person name="Jian J."/>
            <person name="Singh K.B."/>
        </authorList>
    </citation>
    <scope>NUCLEOTIDE SEQUENCE [LARGE SCALE GENOMIC DNA]</scope>
    <source>
        <strain evidence="17">cv. Tanjil</strain>
        <tissue evidence="16">Whole plant</tissue>
    </source>
</reference>
<comment type="subcellular location">
    <subcellularLocation>
        <location evidence="2">Membrane</location>
    </subcellularLocation>
    <subcellularLocation>
        <location evidence="1">Secreted</location>
        <location evidence="1">Cell wall</location>
    </subcellularLocation>
</comment>
<keyword evidence="10" id="KW-0379">Hydroxylation</keyword>
<dbReference type="FunFam" id="3.80.10.10:FF:000041">
    <property type="entry name" value="LRR receptor-like serine/threonine-protein kinase ERECTA"/>
    <property type="match status" value="1"/>
</dbReference>
<feature type="region of interest" description="Disordered" evidence="13">
    <location>
        <begin position="57"/>
        <end position="87"/>
    </location>
</feature>
<dbReference type="PANTHER" id="PTHR32093:SF131">
    <property type="entry name" value="LEUCINE-RICH REPEAT-CONTAINING N-TERMINAL PLANT-TYPE DOMAIN-CONTAINING PROTEIN"/>
    <property type="match status" value="1"/>
</dbReference>
<evidence type="ECO:0000256" key="6">
    <source>
        <dbReference type="ARBA" id="ARBA00022729"/>
    </source>
</evidence>
<dbReference type="Pfam" id="PF00560">
    <property type="entry name" value="LRR_1"/>
    <property type="match status" value="1"/>
</dbReference>
<feature type="compositionally biased region" description="Pro residues" evidence="13">
    <location>
        <begin position="61"/>
        <end position="87"/>
    </location>
</feature>
<dbReference type="EMBL" id="CM007366">
    <property type="protein sequence ID" value="OIW10201.1"/>
    <property type="molecule type" value="Genomic_DNA"/>
</dbReference>
<keyword evidence="7" id="KW-0677">Repeat</keyword>
<evidence type="ECO:0000256" key="1">
    <source>
        <dbReference type="ARBA" id="ARBA00004191"/>
    </source>
</evidence>
<keyword evidence="9" id="KW-0325">Glycoprotein</keyword>
<evidence type="ECO:0000256" key="14">
    <source>
        <dbReference type="SAM" id="SignalP"/>
    </source>
</evidence>
<keyword evidence="4" id="KW-0964">Secreted</keyword>
<feature type="signal peptide" evidence="14">
    <location>
        <begin position="1"/>
        <end position="27"/>
    </location>
</feature>
<name>A0A4P1RFU2_LUPAN</name>
<dbReference type="Proteomes" id="UP000188354">
    <property type="component" value="Chromosome LG06"/>
</dbReference>
<dbReference type="PANTHER" id="PTHR32093">
    <property type="entry name" value="LEUCINE-RICH REPEAT EXTENSIN-LIKE PROTEIN 3-RELATED"/>
    <property type="match status" value="1"/>
</dbReference>
<dbReference type="InterPro" id="IPR001611">
    <property type="entry name" value="Leu-rich_rpt"/>
</dbReference>
<keyword evidence="11" id="KW-0961">Cell wall biogenesis/degradation</keyword>
<evidence type="ECO:0000256" key="4">
    <source>
        <dbReference type="ARBA" id="ARBA00022525"/>
    </source>
</evidence>
<evidence type="ECO:0000259" key="15">
    <source>
        <dbReference type="Pfam" id="PF08263"/>
    </source>
</evidence>
<evidence type="ECO:0000256" key="13">
    <source>
        <dbReference type="SAM" id="MobiDB-lite"/>
    </source>
</evidence>
<accession>A0A4P1RFU2</accession>
<evidence type="ECO:0000256" key="12">
    <source>
        <dbReference type="ARBA" id="ARBA00041871"/>
    </source>
</evidence>
<keyword evidence="17" id="KW-1185">Reference proteome</keyword>
<evidence type="ECO:0000256" key="9">
    <source>
        <dbReference type="ARBA" id="ARBA00023180"/>
    </source>
</evidence>
<dbReference type="Gramene" id="OIW10201">
    <property type="protein sequence ID" value="OIW10201"/>
    <property type="gene ID" value="TanjilG_27952"/>
</dbReference>
<keyword evidence="3" id="KW-0134">Cell wall</keyword>
<dbReference type="GO" id="GO:0016020">
    <property type="term" value="C:membrane"/>
    <property type="evidence" value="ECO:0007669"/>
    <property type="project" value="UniProtKB-SubCell"/>
</dbReference>
<evidence type="ECO:0000256" key="3">
    <source>
        <dbReference type="ARBA" id="ARBA00022512"/>
    </source>
</evidence>
<dbReference type="STRING" id="3871.A0A4P1RFU2"/>
<proteinExistence type="predicted"/>
<feature type="chain" id="PRO_5020028092" description="Cell wall hydroxyproline-rich glycoprotein" evidence="14">
    <location>
        <begin position="28"/>
        <end position="465"/>
    </location>
</feature>
<sequence length="465" mass="51734">MGAKALCHVFLLYAFFVQFYLHNSVIASQDIARSESEALEQAGSKRETLEITIGGGTYAPAPSPQCPPPPPPPCPPQPPAPPPPPPLLSRLDKARLVLLNFTKFIDDPKGYTKNWNQNTKDTCKFNGIRCAIYPNTNEKAVAGIDLNQAGISGINKTSLSLYGILDRISELTFFHVNSNNFSGSIPNQITKFPFFFELDVSNNKLVGEFPKEVLQAVQLVFLDLRFNYLYGPLPPQLFQLPLDFIFINNNKFSQCLPDNFGSTPARYLTFANNQFTGPIPRSIGNASKTLTEVLFLGNKFEGCLPYEIGYLKKATVFDVSKNELTGPIPLSFACLNKIQFLNLAHNKFYGPVPEIVCQLPSLRNNGNLSLSDNYFTEVGPECRKLIKSNVLNVNNNCIPGFPNQRSYNECYEFSCKVKSCPNEKYLSYIPCKGPWGQSSTIVSDSSASPLDPVTYKSLKPHRLRL</sequence>
<dbReference type="InterPro" id="IPR032675">
    <property type="entry name" value="LRR_dom_sf"/>
</dbReference>
<dbReference type="SUPFAM" id="SSF52058">
    <property type="entry name" value="L domain-like"/>
    <property type="match status" value="1"/>
</dbReference>
<evidence type="ECO:0000313" key="17">
    <source>
        <dbReference type="Proteomes" id="UP000188354"/>
    </source>
</evidence>
<dbReference type="AlphaFoldDB" id="A0A4P1RFU2"/>
<dbReference type="Gene3D" id="3.80.10.10">
    <property type="entry name" value="Ribonuclease Inhibitor"/>
    <property type="match status" value="2"/>
</dbReference>
<gene>
    <name evidence="16" type="ORF">TanjilG_27952</name>
</gene>
<protein>
    <recommendedName>
        <fullName evidence="12">Cell wall hydroxyproline-rich glycoprotein</fullName>
    </recommendedName>
</protein>
<evidence type="ECO:0000256" key="5">
    <source>
        <dbReference type="ARBA" id="ARBA00022614"/>
    </source>
</evidence>
<evidence type="ECO:0000256" key="8">
    <source>
        <dbReference type="ARBA" id="ARBA00023136"/>
    </source>
</evidence>
<evidence type="ECO:0000313" key="16">
    <source>
        <dbReference type="EMBL" id="OIW10201.1"/>
    </source>
</evidence>
<keyword evidence="6 14" id="KW-0732">Signal</keyword>
<dbReference type="OrthoDB" id="676979at2759"/>
<dbReference type="Pfam" id="PF08263">
    <property type="entry name" value="LRRNT_2"/>
    <property type="match status" value="1"/>
</dbReference>
<dbReference type="InterPro" id="IPR013210">
    <property type="entry name" value="LRR_N_plant-typ"/>
</dbReference>
<dbReference type="GO" id="GO:0071555">
    <property type="term" value="P:cell wall organization"/>
    <property type="evidence" value="ECO:0007669"/>
    <property type="project" value="UniProtKB-KW"/>
</dbReference>
<evidence type="ECO:0000256" key="2">
    <source>
        <dbReference type="ARBA" id="ARBA00004370"/>
    </source>
</evidence>
<feature type="domain" description="Leucine-rich repeat-containing N-terminal plant-type" evidence="15">
    <location>
        <begin position="95"/>
        <end position="130"/>
    </location>
</feature>
<evidence type="ECO:0000256" key="11">
    <source>
        <dbReference type="ARBA" id="ARBA00023316"/>
    </source>
</evidence>
<evidence type="ECO:0000256" key="7">
    <source>
        <dbReference type="ARBA" id="ARBA00022737"/>
    </source>
</evidence>
<dbReference type="KEGG" id="lang:109349459"/>